<comment type="caution">
    <text evidence="7">The sequence shown here is derived from an EMBL/GenBank/DDBJ whole genome shotgun (WGS) entry which is preliminary data.</text>
</comment>
<dbReference type="GO" id="GO:0005886">
    <property type="term" value="C:plasma membrane"/>
    <property type="evidence" value="ECO:0007669"/>
    <property type="project" value="UniProtKB-SubCell"/>
</dbReference>
<feature type="transmembrane region" description="Helical" evidence="6">
    <location>
        <begin position="150"/>
        <end position="168"/>
    </location>
</feature>
<evidence type="ECO:0000256" key="6">
    <source>
        <dbReference type="SAM" id="Phobius"/>
    </source>
</evidence>
<comment type="subcellular location">
    <subcellularLocation>
        <location evidence="1">Cell membrane</location>
        <topology evidence="1">Multi-pass membrane protein</topology>
    </subcellularLocation>
</comment>
<feature type="transmembrane region" description="Helical" evidence="6">
    <location>
        <begin position="188"/>
        <end position="210"/>
    </location>
</feature>
<dbReference type="Pfam" id="PF01810">
    <property type="entry name" value="LysE"/>
    <property type="match status" value="1"/>
</dbReference>
<dbReference type="GO" id="GO:0006865">
    <property type="term" value="P:amino acid transport"/>
    <property type="evidence" value="ECO:0007669"/>
    <property type="project" value="InterPro"/>
</dbReference>
<keyword evidence="5 6" id="KW-0472">Membrane</keyword>
<reference evidence="7" key="1">
    <citation type="submission" date="2020-12" db="EMBL/GenBank/DDBJ databases">
        <title>Bacterial novel species Flavobacterium sp. SE-1-e isolated from soil.</title>
        <authorList>
            <person name="Jung H.-Y."/>
        </authorList>
    </citation>
    <scope>NUCLEOTIDE SEQUENCE</scope>
    <source>
        <strain evidence="7">SE-1-e</strain>
    </source>
</reference>
<keyword evidence="4 6" id="KW-1133">Transmembrane helix</keyword>
<sequence length="211" mass="23867">MRFFFLLLTGFITAFPGIMLPGLINMTAAKINLKEGSKNAISFVFGALLVITFQISIAIFFARVINARPEVVVLLREIGFGVFTALTIYFLFIAKKPKFKKTKIKKKSKKNRFFFGMLLAALNLFPIPFFVFATIALASYNLLSFEINSLFVFILGAILGTFTGLYLYMVFMKKMETKTDKLSKNMNLIIGTITAVVAFITLMNIVDYYWS</sequence>
<feature type="transmembrane region" description="Helical" evidence="6">
    <location>
        <begin position="71"/>
        <end position="92"/>
    </location>
</feature>
<evidence type="ECO:0000313" key="8">
    <source>
        <dbReference type="Proteomes" id="UP000609172"/>
    </source>
</evidence>
<evidence type="ECO:0000256" key="2">
    <source>
        <dbReference type="ARBA" id="ARBA00022475"/>
    </source>
</evidence>
<keyword evidence="3 6" id="KW-0812">Transmembrane</keyword>
<evidence type="ECO:0000256" key="1">
    <source>
        <dbReference type="ARBA" id="ARBA00004651"/>
    </source>
</evidence>
<organism evidence="7 8">
    <name type="scientific">Flavobacterium agrisoli</name>
    <dbReference type="NCBI Taxonomy" id="2793066"/>
    <lineage>
        <taxon>Bacteria</taxon>
        <taxon>Pseudomonadati</taxon>
        <taxon>Bacteroidota</taxon>
        <taxon>Flavobacteriia</taxon>
        <taxon>Flavobacteriales</taxon>
        <taxon>Flavobacteriaceae</taxon>
        <taxon>Flavobacterium</taxon>
    </lineage>
</organism>
<evidence type="ECO:0000256" key="4">
    <source>
        <dbReference type="ARBA" id="ARBA00022989"/>
    </source>
</evidence>
<proteinExistence type="predicted"/>
<gene>
    <name evidence="7" type="ORF">I5M07_14825</name>
</gene>
<keyword evidence="2" id="KW-1003">Cell membrane</keyword>
<evidence type="ECO:0000256" key="3">
    <source>
        <dbReference type="ARBA" id="ARBA00022692"/>
    </source>
</evidence>
<accession>A0A934PP17</accession>
<feature type="transmembrane region" description="Helical" evidence="6">
    <location>
        <begin position="113"/>
        <end position="138"/>
    </location>
</feature>
<protein>
    <submittedName>
        <fullName evidence="7">LysE family transporter</fullName>
    </submittedName>
</protein>
<feature type="transmembrane region" description="Helical" evidence="6">
    <location>
        <begin position="40"/>
        <end position="65"/>
    </location>
</feature>
<dbReference type="AlphaFoldDB" id="A0A934PP17"/>
<evidence type="ECO:0000256" key="5">
    <source>
        <dbReference type="ARBA" id="ARBA00023136"/>
    </source>
</evidence>
<evidence type="ECO:0000313" key="7">
    <source>
        <dbReference type="EMBL" id="MBK0371107.1"/>
    </source>
</evidence>
<dbReference type="InterPro" id="IPR001123">
    <property type="entry name" value="LeuE-type"/>
</dbReference>
<name>A0A934PP17_9FLAO</name>
<dbReference type="Proteomes" id="UP000609172">
    <property type="component" value="Unassembled WGS sequence"/>
</dbReference>
<dbReference type="EMBL" id="JAEHFV010000008">
    <property type="protein sequence ID" value="MBK0371107.1"/>
    <property type="molecule type" value="Genomic_DNA"/>
</dbReference>
<keyword evidence="8" id="KW-1185">Reference proteome</keyword>
<feature type="transmembrane region" description="Helical" evidence="6">
    <location>
        <begin position="6"/>
        <end position="28"/>
    </location>
</feature>